<dbReference type="GO" id="GO:0009423">
    <property type="term" value="P:chorismate biosynthetic process"/>
    <property type="evidence" value="ECO:0007669"/>
    <property type="project" value="UniProtKB-UniRule"/>
</dbReference>
<reference evidence="5 7" key="1">
    <citation type="submission" date="2014-12" db="EMBL/GenBank/DDBJ databases">
        <title>Genome sequence of Morococcus cerebrosus.</title>
        <authorList>
            <person name="Shin S.-K."/>
            <person name="Yi H."/>
        </authorList>
    </citation>
    <scope>NUCLEOTIDE SEQUENCE [LARGE SCALE GENOMIC DNA]</scope>
    <source>
        <strain evidence="5 7">CIP 81.93</strain>
    </source>
</reference>
<dbReference type="EMBL" id="JUFZ01000045">
    <property type="protein sequence ID" value="KIC08109.1"/>
    <property type="molecule type" value="Genomic_DNA"/>
</dbReference>
<dbReference type="PANTHER" id="PTHR43699">
    <property type="entry name" value="3-DEHYDROQUINATE DEHYDRATASE"/>
    <property type="match status" value="1"/>
</dbReference>
<dbReference type="UniPathway" id="UPA00053">
    <property type="reaction ID" value="UER00086"/>
</dbReference>
<dbReference type="SUPFAM" id="SSF51569">
    <property type="entry name" value="Aldolase"/>
    <property type="match status" value="1"/>
</dbReference>
<comment type="subunit">
    <text evidence="4">Homodimer.</text>
</comment>
<dbReference type="Gene3D" id="3.20.20.70">
    <property type="entry name" value="Aldolase class I"/>
    <property type="match status" value="1"/>
</dbReference>
<dbReference type="FunFam" id="3.20.20.70:FF:000047">
    <property type="entry name" value="3-dehydroquinate dehydratase"/>
    <property type="match status" value="1"/>
</dbReference>
<dbReference type="GO" id="GO:0046279">
    <property type="term" value="P:3,4-dihydroxybenzoate biosynthetic process"/>
    <property type="evidence" value="ECO:0007669"/>
    <property type="project" value="UniProtKB-ARBA"/>
</dbReference>
<keyword evidence="4" id="KW-0028">Amino-acid biosynthesis</keyword>
<dbReference type="Proteomes" id="UP000829504">
    <property type="component" value="Chromosome"/>
</dbReference>
<dbReference type="Proteomes" id="UP000031390">
    <property type="component" value="Unassembled WGS sequence"/>
</dbReference>
<dbReference type="Pfam" id="PF01487">
    <property type="entry name" value="DHquinase_I"/>
    <property type="match status" value="1"/>
</dbReference>
<keyword evidence="8" id="KW-1185">Reference proteome</keyword>
<protein>
    <recommendedName>
        <fullName evidence="4">3-dehydroquinate dehydratase</fullName>
        <shortName evidence="4">3-dehydroquinase</shortName>
        <ecNumber evidence="4">4.2.1.10</ecNumber>
    </recommendedName>
    <alternativeName>
        <fullName evidence="4">Type I DHQase</fullName>
    </alternativeName>
    <alternativeName>
        <fullName evidence="4">Type I dehydroquinase</fullName>
        <shortName evidence="4">DHQ1</shortName>
    </alternativeName>
</protein>
<dbReference type="NCBIfam" id="TIGR01093">
    <property type="entry name" value="aroD"/>
    <property type="match status" value="1"/>
</dbReference>
<dbReference type="RefSeq" id="WP_039407277.1">
    <property type="nucleotide sequence ID" value="NZ_CP094242.1"/>
</dbReference>
<evidence type="ECO:0000313" key="7">
    <source>
        <dbReference type="Proteomes" id="UP000031390"/>
    </source>
</evidence>
<dbReference type="HAMAP" id="MF_00214">
    <property type="entry name" value="AroD"/>
    <property type="match status" value="1"/>
</dbReference>
<feature type="binding site" evidence="4">
    <location>
        <begin position="46"/>
        <end position="48"/>
    </location>
    <ligand>
        <name>3-dehydroquinate</name>
        <dbReference type="ChEBI" id="CHEBI:32364"/>
    </ligand>
</feature>
<evidence type="ECO:0000313" key="5">
    <source>
        <dbReference type="EMBL" id="KIC08109.1"/>
    </source>
</evidence>
<evidence type="ECO:0000313" key="8">
    <source>
        <dbReference type="Proteomes" id="UP000829504"/>
    </source>
</evidence>
<comment type="pathway">
    <text evidence="4">Metabolic intermediate biosynthesis; chorismate biosynthesis; chorismate from D-erythrose 4-phosphate and phosphoenolpyruvate: step 3/7.</text>
</comment>
<comment type="catalytic activity">
    <reaction evidence="1 4">
        <text>3-dehydroquinate = 3-dehydroshikimate + H2O</text>
        <dbReference type="Rhea" id="RHEA:21096"/>
        <dbReference type="ChEBI" id="CHEBI:15377"/>
        <dbReference type="ChEBI" id="CHEBI:16630"/>
        <dbReference type="ChEBI" id="CHEBI:32364"/>
        <dbReference type="EC" id="4.2.1.10"/>
    </reaction>
</comment>
<evidence type="ECO:0000313" key="6">
    <source>
        <dbReference type="EMBL" id="UNV88087.1"/>
    </source>
</evidence>
<dbReference type="InterPro" id="IPR018508">
    <property type="entry name" value="3-dehydroquinate_DH_AS"/>
</dbReference>
<keyword evidence="4" id="KW-0057">Aromatic amino acid biosynthesis</keyword>
<evidence type="ECO:0000256" key="1">
    <source>
        <dbReference type="ARBA" id="ARBA00001864"/>
    </source>
</evidence>
<dbReference type="CDD" id="cd00502">
    <property type="entry name" value="DHQase_I"/>
    <property type="match status" value="1"/>
</dbReference>
<evidence type="ECO:0000256" key="3">
    <source>
        <dbReference type="ARBA" id="ARBA00023270"/>
    </source>
</evidence>
<dbReference type="InterPro" id="IPR001381">
    <property type="entry name" value="DHquinase_I"/>
</dbReference>
<comment type="function">
    <text evidence="4">Involved in the third step of the chorismate pathway, which leads to the biosynthesis of aromatic amino acids. Catalyzes the cis-dehydration of 3-dehydroquinate (DHQ) and introduces the first double bond of the aromatic ring to yield 3-dehydroshikimate.</text>
</comment>
<keyword evidence="2 4" id="KW-0456">Lyase</keyword>
<dbReference type="InterPro" id="IPR013785">
    <property type="entry name" value="Aldolase_TIM"/>
</dbReference>
<feature type="binding site" evidence="4">
    <location>
        <position position="231"/>
    </location>
    <ligand>
        <name>3-dehydroquinate</name>
        <dbReference type="ChEBI" id="CHEBI:32364"/>
    </ligand>
</feature>
<evidence type="ECO:0000256" key="2">
    <source>
        <dbReference type="ARBA" id="ARBA00023239"/>
    </source>
</evidence>
<dbReference type="InterPro" id="IPR050146">
    <property type="entry name" value="Type-I_3-dehydroquinase"/>
</dbReference>
<keyword evidence="3 4" id="KW-0704">Schiff base</keyword>
<dbReference type="GO" id="GO:0009073">
    <property type="term" value="P:aromatic amino acid family biosynthetic process"/>
    <property type="evidence" value="ECO:0007669"/>
    <property type="project" value="UniProtKB-KW"/>
</dbReference>
<comment type="similarity">
    <text evidence="4">Belongs to the type-I 3-dehydroquinase family.</text>
</comment>
<dbReference type="PATRIC" id="fig|1056807.3.peg.1207"/>
<reference evidence="6 8" key="2">
    <citation type="submission" date="2022-03" db="EMBL/GenBank/DDBJ databases">
        <title>Genome sequencing of Morococcus cerebrosus.</title>
        <authorList>
            <person name="Baek M.-G."/>
            <person name="Yi H."/>
        </authorList>
    </citation>
    <scope>NUCLEOTIDE SEQUENCE [LARGE SCALE GENOMIC DNA]</scope>
    <source>
        <strain evidence="6 8">CIP 81.93</strain>
    </source>
</reference>
<dbReference type="PROSITE" id="PS01028">
    <property type="entry name" value="DEHYDROQUINASE_I"/>
    <property type="match status" value="1"/>
</dbReference>
<dbReference type="PANTHER" id="PTHR43699:SF1">
    <property type="entry name" value="3-DEHYDROQUINATE DEHYDRATASE"/>
    <property type="match status" value="1"/>
</dbReference>
<feature type="active site" description="Schiff-base intermediate with substrate" evidence="4">
    <location>
        <position position="170"/>
    </location>
</feature>
<dbReference type="EC" id="4.2.1.10" evidence="4"/>
<name>A0A0C1E7H3_9NEIS</name>
<sequence>MKTLTIRHLTLGSGQPKIAVPLVARDEAALSAALKNLEHACFDIIEFRADYFAQAGNPEYLLTQAAAVRRAFPETPLLFTFRRAEEGGEYPCSKAYYFELLDKAAASGIIDIIDIELSAGESEVRQAVAAAKAHKTAVLMSNHDFHQTPAKSDITGRLKKMEEAGADICKIAVMPQSPADVLTLLDATWEARQTANRPIVTISMGKLGLVSRISGSTFGSAITFGTAGNASAPGQLDSASLKNILDVLENGNTAG</sequence>
<accession>A0A0C1E7H3</accession>
<dbReference type="GO" id="GO:0003855">
    <property type="term" value="F:3-dehydroquinate dehydratase activity"/>
    <property type="evidence" value="ECO:0007669"/>
    <property type="project" value="UniProtKB-UniRule"/>
</dbReference>
<feature type="binding site" evidence="4">
    <location>
        <position position="212"/>
    </location>
    <ligand>
        <name>3-dehydroquinate</name>
        <dbReference type="ChEBI" id="CHEBI:32364"/>
    </ligand>
</feature>
<organism evidence="5 7">
    <name type="scientific">Morococcus cerebrosus</name>
    <dbReference type="NCBI Taxonomy" id="1056807"/>
    <lineage>
        <taxon>Bacteria</taxon>
        <taxon>Pseudomonadati</taxon>
        <taxon>Pseudomonadota</taxon>
        <taxon>Betaproteobacteria</taxon>
        <taxon>Neisseriales</taxon>
        <taxon>Neisseriaceae</taxon>
        <taxon>Morococcus</taxon>
    </lineage>
</organism>
<comment type="caution">
    <text evidence="4">Lacks conserved residue(s) required for the propagation of feature annotation.</text>
</comment>
<evidence type="ECO:0000256" key="4">
    <source>
        <dbReference type="HAMAP-Rule" id="MF_00214"/>
    </source>
</evidence>
<gene>
    <name evidence="4 6" type="primary">aroD</name>
    <name evidence="5" type="ORF">MCC93_12540</name>
    <name evidence="6" type="ORF">MON37_03895</name>
</gene>
<dbReference type="AlphaFoldDB" id="A0A0C1E7H3"/>
<feature type="binding site" evidence="4">
    <location>
        <position position="235"/>
    </location>
    <ligand>
        <name>3-dehydroquinate</name>
        <dbReference type="ChEBI" id="CHEBI:32364"/>
    </ligand>
</feature>
<feature type="binding site" evidence="4">
    <location>
        <position position="82"/>
    </location>
    <ligand>
        <name>3-dehydroquinate</name>
        <dbReference type="ChEBI" id="CHEBI:32364"/>
    </ligand>
</feature>
<feature type="active site" description="Proton donor/acceptor" evidence="4">
    <location>
        <position position="143"/>
    </location>
</feature>
<dbReference type="EMBL" id="CP094242">
    <property type="protein sequence ID" value="UNV88087.1"/>
    <property type="molecule type" value="Genomic_DNA"/>
</dbReference>
<proteinExistence type="inferred from homology"/>
<dbReference type="GO" id="GO:0008652">
    <property type="term" value="P:amino acid biosynthetic process"/>
    <property type="evidence" value="ECO:0007669"/>
    <property type="project" value="UniProtKB-KW"/>
</dbReference>